<sequence>MMDPWYVAAGIGIAAAITWTLRAAPFAMLAPLRENELLAYLEQRMPVGIMLILAAYTLREVHPTMLTTAGPAALALAVTVGLHLWRGSATLSIFSGTAVYVGLASAVAAFG</sequence>
<feature type="transmembrane region" description="Helical" evidence="1">
    <location>
        <begin position="91"/>
        <end position="110"/>
    </location>
</feature>
<proteinExistence type="predicted"/>
<keyword evidence="1" id="KW-0812">Transmembrane</keyword>
<dbReference type="Pfam" id="PF05437">
    <property type="entry name" value="AzlD"/>
    <property type="match status" value="1"/>
</dbReference>
<accession>A0A9D1S2C9</accession>
<evidence type="ECO:0000313" key="3">
    <source>
        <dbReference type="Proteomes" id="UP000824151"/>
    </source>
</evidence>
<dbReference type="AlphaFoldDB" id="A0A9D1S2C9"/>
<feature type="transmembrane region" description="Helical" evidence="1">
    <location>
        <begin position="65"/>
        <end position="85"/>
    </location>
</feature>
<reference evidence="2" key="2">
    <citation type="submission" date="2021-04" db="EMBL/GenBank/DDBJ databases">
        <authorList>
            <person name="Gilroy R."/>
        </authorList>
    </citation>
    <scope>NUCLEOTIDE SEQUENCE</scope>
    <source>
        <strain evidence="2">ChiHejej3B27-3195</strain>
    </source>
</reference>
<comment type="caution">
    <text evidence="2">The sequence shown here is derived from an EMBL/GenBank/DDBJ whole genome shotgun (WGS) entry which is preliminary data.</text>
</comment>
<dbReference type="EMBL" id="DXGD01000023">
    <property type="protein sequence ID" value="HIW98612.1"/>
    <property type="molecule type" value="Genomic_DNA"/>
</dbReference>
<keyword evidence="1" id="KW-1133">Transmembrane helix</keyword>
<dbReference type="Proteomes" id="UP000824151">
    <property type="component" value="Unassembled WGS sequence"/>
</dbReference>
<dbReference type="PIRSF" id="PIRSF003203">
    <property type="entry name" value="AzlD"/>
    <property type="match status" value="1"/>
</dbReference>
<dbReference type="InterPro" id="IPR008407">
    <property type="entry name" value="Brnchd-chn_aa_trnsp_AzlD"/>
</dbReference>
<reference evidence="2" key="1">
    <citation type="journal article" date="2021" name="PeerJ">
        <title>Extensive microbial diversity within the chicken gut microbiome revealed by metagenomics and culture.</title>
        <authorList>
            <person name="Gilroy R."/>
            <person name="Ravi A."/>
            <person name="Getino M."/>
            <person name="Pursley I."/>
            <person name="Horton D.L."/>
            <person name="Alikhan N.F."/>
            <person name="Baker D."/>
            <person name="Gharbi K."/>
            <person name="Hall N."/>
            <person name="Watson M."/>
            <person name="Adriaenssens E.M."/>
            <person name="Foster-Nyarko E."/>
            <person name="Jarju S."/>
            <person name="Secka A."/>
            <person name="Antonio M."/>
            <person name="Oren A."/>
            <person name="Chaudhuri R.R."/>
            <person name="La Ragione R."/>
            <person name="Hildebrand F."/>
            <person name="Pallen M.J."/>
        </authorList>
    </citation>
    <scope>NUCLEOTIDE SEQUENCE</scope>
    <source>
        <strain evidence="2">ChiHejej3B27-3195</strain>
    </source>
</reference>
<gene>
    <name evidence="2" type="ORF">H9871_00545</name>
</gene>
<name>A0A9D1S2C9_9MICC</name>
<evidence type="ECO:0000256" key="1">
    <source>
        <dbReference type="SAM" id="Phobius"/>
    </source>
</evidence>
<organism evidence="2 3">
    <name type="scientific">Candidatus Nesterenkonia stercoripullorum</name>
    <dbReference type="NCBI Taxonomy" id="2838701"/>
    <lineage>
        <taxon>Bacteria</taxon>
        <taxon>Bacillati</taxon>
        <taxon>Actinomycetota</taxon>
        <taxon>Actinomycetes</taxon>
        <taxon>Micrococcales</taxon>
        <taxon>Micrococcaceae</taxon>
        <taxon>Nesterenkonia</taxon>
    </lineage>
</organism>
<evidence type="ECO:0000313" key="2">
    <source>
        <dbReference type="EMBL" id="HIW98612.1"/>
    </source>
</evidence>
<protein>
    <submittedName>
        <fullName evidence="2">AzlD domain-containing protein</fullName>
    </submittedName>
</protein>
<keyword evidence="1" id="KW-0472">Membrane</keyword>